<feature type="compositionally biased region" description="Basic residues" evidence="2">
    <location>
        <begin position="1"/>
        <end position="20"/>
    </location>
</feature>
<dbReference type="Proteomes" id="UP000499080">
    <property type="component" value="Unassembled WGS sequence"/>
</dbReference>
<dbReference type="PANTHER" id="PTHR33309">
    <property type="entry name" value="KERATIN, ULTRA HIGH-SULFUR MATRIX PROTEIN-LIKE"/>
    <property type="match status" value="1"/>
</dbReference>
<proteinExistence type="predicted"/>
<keyword evidence="1" id="KW-0175">Coiled coil</keyword>
<evidence type="ECO:0000313" key="4">
    <source>
        <dbReference type="EMBL" id="GBL88134.1"/>
    </source>
</evidence>
<dbReference type="PANTHER" id="PTHR33309:SF3">
    <property type="entry name" value="CCHC-TYPE DOMAIN-CONTAINING PROTEIN"/>
    <property type="match status" value="1"/>
</dbReference>
<protein>
    <recommendedName>
        <fullName evidence="3">Mutator-like transposase domain-containing protein</fullName>
    </recommendedName>
</protein>
<dbReference type="AlphaFoldDB" id="A0A4Y2BAK2"/>
<evidence type="ECO:0000256" key="1">
    <source>
        <dbReference type="SAM" id="Coils"/>
    </source>
</evidence>
<name>A0A4Y2BAK2_ARAVE</name>
<feature type="domain" description="Mutator-like transposase" evidence="3">
    <location>
        <begin position="83"/>
        <end position="447"/>
    </location>
</feature>
<dbReference type="OrthoDB" id="6434791at2759"/>
<dbReference type="Pfam" id="PF20700">
    <property type="entry name" value="Mutator"/>
    <property type="match status" value="1"/>
</dbReference>
<evidence type="ECO:0000313" key="5">
    <source>
        <dbReference type="Proteomes" id="UP000499080"/>
    </source>
</evidence>
<sequence>MDLISKRYRKPKGRPCKRRSAQSANALKRWNKSVDKIDDSAVVETESKSDCIHQKNNVDGELIISNFAESQTVPSPAYTIMDQNMWSSLLKEVSCNKCESKTLNVHEKGSYGFSHNIAIICETCQHQYNSTFSSEREVSSWKFDVNNKFVKAFLSIGKGHAALETFSMILGIPAMDSRTFSNFLSDLVIKNKDFKKQILDLSRDVVRGKYIDCDSSLENEEVIDVCVSYDGTWQKRGHTSLHGIGIVIDILTGLVIDFEVLSKYCQYCVNSEGMLGKNTPEFRIWHDSHKNDCQKNFNGSSNSMEMNAAAILWKRSVKEAKMRYMTLLSDGDGKTHQHLNEIQVYGKNVTIMKEECINHVAKRVATGLRNVVQDWKKKGVTLGGKKRGSLKDETLKKLQNFYRKAITDNAPDVDKMKSSIFATLHHCMSTDKNPHHSKCPVGKNSWCFYQRALAKNQKPKSHSTMKTPLSNVVVEKIMPVYQRLASTEILNRCTSAKTQNQNESLHSVIWNKCPKEVFVSKSRLELAVTSAVSEFNFGCVTSLRLMSDCDDENISSLFIAIRKDHRREKQKCKRESEDFKNNRKSKKIKKLASDAQCLKSEGLTYGPGAF</sequence>
<evidence type="ECO:0000256" key="2">
    <source>
        <dbReference type="SAM" id="MobiDB-lite"/>
    </source>
</evidence>
<dbReference type="EMBL" id="BGPR01000058">
    <property type="protein sequence ID" value="GBL88134.1"/>
    <property type="molecule type" value="Genomic_DNA"/>
</dbReference>
<dbReference type="InterPro" id="IPR049012">
    <property type="entry name" value="Mutator_transp_dom"/>
</dbReference>
<comment type="caution">
    <text evidence="4">The sequence shown here is derived from an EMBL/GenBank/DDBJ whole genome shotgun (WGS) entry which is preliminary data.</text>
</comment>
<feature type="region of interest" description="Disordered" evidence="2">
    <location>
        <begin position="1"/>
        <end position="25"/>
    </location>
</feature>
<organism evidence="4 5">
    <name type="scientific">Araneus ventricosus</name>
    <name type="common">Orbweaver spider</name>
    <name type="synonym">Epeira ventricosa</name>
    <dbReference type="NCBI Taxonomy" id="182803"/>
    <lineage>
        <taxon>Eukaryota</taxon>
        <taxon>Metazoa</taxon>
        <taxon>Ecdysozoa</taxon>
        <taxon>Arthropoda</taxon>
        <taxon>Chelicerata</taxon>
        <taxon>Arachnida</taxon>
        <taxon>Araneae</taxon>
        <taxon>Araneomorphae</taxon>
        <taxon>Entelegynae</taxon>
        <taxon>Araneoidea</taxon>
        <taxon>Araneidae</taxon>
        <taxon>Araneus</taxon>
    </lineage>
</organism>
<accession>A0A4Y2BAK2</accession>
<feature type="coiled-coil region" evidence="1">
    <location>
        <begin position="562"/>
        <end position="601"/>
    </location>
</feature>
<evidence type="ECO:0000259" key="3">
    <source>
        <dbReference type="Pfam" id="PF20700"/>
    </source>
</evidence>
<reference evidence="4 5" key="1">
    <citation type="journal article" date="2019" name="Sci. Rep.">
        <title>Orb-weaving spider Araneus ventricosus genome elucidates the spidroin gene catalogue.</title>
        <authorList>
            <person name="Kono N."/>
            <person name="Nakamura H."/>
            <person name="Ohtoshi R."/>
            <person name="Moran D.A.P."/>
            <person name="Shinohara A."/>
            <person name="Yoshida Y."/>
            <person name="Fujiwara M."/>
            <person name="Mori M."/>
            <person name="Tomita M."/>
            <person name="Arakawa K."/>
        </authorList>
    </citation>
    <scope>NUCLEOTIDE SEQUENCE [LARGE SCALE GENOMIC DNA]</scope>
</reference>
<keyword evidence="5" id="KW-1185">Reference proteome</keyword>
<gene>
    <name evidence="4" type="ORF">AVEN_117740_1</name>
</gene>